<feature type="transmembrane region" description="Helical" evidence="2">
    <location>
        <begin position="160"/>
        <end position="183"/>
    </location>
</feature>
<dbReference type="Proteomes" id="UP001479933">
    <property type="component" value="Chromosome"/>
</dbReference>
<protein>
    <submittedName>
        <fullName evidence="3">DUF6350 family protein</fullName>
    </submittedName>
</protein>
<keyword evidence="4" id="KW-1185">Reference proteome</keyword>
<evidence type="ECO:0000256" key="1">
    <source>
        <dbReference type="SAM" id="MobiDB-lite"/>
    </source>
</evidence>
<feature type="transmembrane region" description="Helical" evidence="2">
    <location>
        <begin position="126"/>
        <end position="148"/>
    </location>
</feature>
<accession>A0ABZ2U5I9</accession>
<keyword evidence="2" id="KW-0472">Membrane</keyword>
<feature type="region of interest" description="Disordered" evidence="1">
    <location>
        <begin position="405"/>
        <end position="486"/>
    </location>
</feature>
<feature type="transmembrane region" description="Helical" evidence="2">
    <location>
        <begin position="333"/>
        <end position="356"/>
    </location>
</feature>
<feature type="transmembrane region" description="Helical" evidence="2">
    <location>
        <begin position="368"/>
        <end position="391"/>
    </location>
</feature>
<evidence type="ECO:0000256" key="2">
    <source>
        <dbReference type="SAM" id="Phobius"/>
    </source>
</evidence>
<evidence type="ECO:0000313" key="3">
    <source>
        <dbReference type="EMBL" id="WYY08139.1"/>
    </source>
</evidence>
<feature type="transmembrane region" description="Helical" evidence="2">
    <location>
        <begin position="203"/>
        <end position="229"/>
    </location>
</feature>
<keyword evidence="2" id="KW-0812">Transmembrane</keyword>
<feature type="transmembrane region" description="Helical" evidence="2">
    <location>
        <begin position="44"/>
        <end position="70"/>
    </location>
</feature>
<feature type="transmembrane region" description="Helical" evidence="2">
    <location>
        <begin position="300"/>
        <end position="321"/>
    </location>
</feature>
<dbReference type="EMBL" id="CP136137">
    <property type="protein sequence ID" value="WYY08139.1"/>
    <property type="molecule type" value="Genomic_DNA"/>
</dbReference>
<organism evidence="3 4">
    <name type="scientific">Gordonia hydrophobica</name>
    <dbReference type="NCBI Taxonomy" id="40516"/>
    <lineage>
        <taxon>Bacteria</taxon>
        <taxon>Bacillati</taxon>
        <taxon>Actinomycetota</taxon>
        <taxon>Actinomycetes</taxon>
        <taxon>Mycobacteriales</taxon>
        <taxon>Gordoniaceae</taxon>
        <taxon>Gordonia</taxon>
    </lineage>
</organism>
<keyword evidence="2" id="KW-1133">Transmembrane helix</keyword>
<feature type="transmembrane region" description="Helical" evidence="2">
    <location>
        <begin position="82"/>
        <end position="106"/>
    </location>
</feature>
<dbReference type="RefSeq" id="WP_239588755.1">
    <property type="nucleotide sequence ID" value="NZ_CP136137.1"/>
</dbReference>
<dbReference type="Pfam" id="PF19877">
    <property type="entry name" value="DUF6350"/>
    <property type="match status" value="1"/>
</dbReference>
<feature type="compositionally biased region" description="Acidic residues" evidence="1">
    <location>
        <begin position="405"/>
        <end position="416"/>
    </location>
</feature>
<evidence type="ECO:0000313" key="4">
    <source>
        <dbReference type="Proteomes" id="UP001479933"/>
    </source>
</evidence>
<reference evidence="3 4" key="1">
    <citation type="journal article" date="2023" name="Virus Evol.">
        <title>Computational host range prediction-The good, the bad, and the ugly.</title>
        <authorList>
            <person name="Howell A.A."/>
            <person name="Versoza C.J."/>
            <person name="Pfeifer S.P."/>
        </authorList>
    </citation>
    <scope>NUCLEOTIDE SEQUENCE [LARGE SCALE GENOMIC DNA]</scope>
    <source>
        <strain evidence="3 4">1610/1b</strain>
    </source>
</reference>
<sequence>MSAPTSESLATRLRQVRLARRADQAPRLPATWDVIKVGLTVPTFAWLAAVALVLITKVAAGAGFSGLGSATAAGWLAMNQTTLTIGGVVIGVLPLVPTILIGYGTYRVVRRATVDADSFNELLRVAGTAIVGPVLATALALAIVADGASSVSPVGNPNPLAAFGMTILVHGVSAAVGLVHRVLPPFLDEFAIPASDRIGARGGAAAFGALITGGAVAVFVGFVVHFNAVGDVIAQGNTVDGYLGLTVLSVLYLPNFVVGGAAVASGASATLGSSVIDALSTHPGVLPPVPVAAVVPTSDLGAQGALLFAVPAVAGILLGWYTRSADLVAHLRAIGVGAAVASLLMVVAAGVSGGTLGELGEAGVGVPVAGVFTFTAVGVTAVVTAGIQWLVGYLRDRGGRSDGSDFDELFDDEDAADVGSAGGDDVAELTETADDSPDDEADADDEPDWDDEARVPQTRVEGDAEIADGDATADDAPRSAAEVDPA</sequence>
<gene>
    <name evidence="3" type="ORF">RVF87_03400</name>
</gene>
<name>A0ABZ2U5I9_9ACTN</name>
<proteinExistence type="predicted"/>
<feature type="compositionally biased region" description="Acidic residues" evidence="1">
    <location>
        <begin position="463"/>
        <end position="473"/>
    </location>
</feature>
<dbReference type="InterPro" id="IPR045931">
    <property type="entry name" value="DUF6350"/>
</dbReference>
<feature type="compositionally biased region" description="Acidic residues" evidence="1">
    <location>
        <begin position="425"/>
        <end position="451"/>
    </location>
</feature>